<dbReference type="Pfam" id="PF08638">
    <property type="entry name" value="Med14"/>
    <property type="match status" value="1"/>
</dbReference>
<dbReference type="GO" id="GO:0016592">
    <property type="term" value="C:mediator complex"/>
    <property type="evidence" value="ECO:0007669"/>
    <property type="project" value="UniProtKB-UniRule"/>
</dbReference>
<evidence type="ECO:0000256" key="1">
    <source>
        <dbReference type="ARBA" id="ARBA00004123"/>
    </source>
</evidence>
<evidence type="ECO:0000256" key="4">
    <source>
        <dbReference type="ARBA" id="ARBA00023015"/>
    </source>
</evidence>
<dbReference type="AlphaFoldDB" id="A0A9P8AI91"/>
<evidence type="ECO:0000256" key="5">
    <source>
        <dbReference type="ARBA" id="ARBA00023159"/>
    </source>
</evidence>
<comment type="subcellular location">
    <subcellularLocation>
        <location evidence="1 9">Nucleus</location>
    </subcellularLocation>
</comment>
<protein>
    <recommendedName>
        <fullName evidence="3 9">Mediator of RNA polymerase II transcription subunit 14</fullName>
    </recommendedName>
    <alternativeName>
        <fullName evidence="8 9">Mediator complex subunit 14</fullName>
    </alternativeName>
</protein>
<comment type="similarity">
    <text evidence="2 9">Belongs to the Mediator complex subunit 14 family.</text>
</comment>
<dbReference type="Proteomes" id="UP000790833">
    <property type="component" value="Unassembled WGS sequence"/>
</dbReference>
<reference evidence="12" key="1">
    <citation type="submission" date="2021-03" db="EMBL/GenBank/DDBJ databases">
        <authorList>
            <person name="Palmer J.M."/>
        </authorList>
    </citation>
    <scope>NUCLEOTIDE SEQUENCE</scope>
    <source>
        <strain evidence="12">ARV_011</strain>
    </source>
</reference>
<comment type="caution">
    <text evidence="12">The sequence shown here is derived from an EMBL/GenBank/DDBJ whole genome shotgun (WGS) entry which is preliminary data.</text>
</comment>
<feature type="region of interest" description="Disordered" evidence="10">
    <location>
        <begin position="459"/>
        <end position="483"/>
    </location>
</feature>
<evidence type="ECO:0000256" key="9">
    <source>
        <dbReference type="RuleBase" id="RU365082"/>
    </source>
</evidence>
<keyword evidence="7 9" id="KW-0539">Nucleus</keyword>
<accession>A0A9P8AI91</accession>
<dbReference type="PANTHER" id="PTHR12809">
    <property type="entry name" value="MEDIATOR COMPLEX SUBUNIT"/>
    <property type="match status" value="1"/>
</dbReference>
<dbReference type="PANTHER" id="PTHR12809:SF2">
    <property type="entry name" value="MEDIATOR OF RNA POLYMERASE II TRANSCRIPTION SUBUNIT 14"/>
    <property type="match status" value="1"/>
</dbReference>
<keyword evidence="4 9" id="KW-0805">Transcription regulation</keyword>
<dbReference type="GO" id="GO:0006357">
    <property type="term" value="P:regulation of transcription by RNA polymerase II"/>
    <property type="evidence" value="ECO:0007669"/>
    <property type="project" value="InterPro"/>
</dbReference>
<dbReference type="EMBL" id="JAHMUF010000012">
    <property type="protein sequence ID" value="KAG7193394.1"/>
    <property type="molecule type" value="Genomic_DNA"/>
</dbReference>
<keyword evidence="13" id="KW-1185">Reference proteome</keyword>
<feature type="region of interest" description="Disordered" evidence="10">
    <location>
        <begin position="1"/>
        <end position="65"/>
    </location>
</feature>
<dbReference type="InterPro" id="IPR013947">
    <property type="entry name" value="Mediator_Med14"/>
</dbReference>
<evidence type="ECO:0000256" key="3">
    <source>
        <dbReference type="ARBA" id="ARBA00019619"/>
    </source>
</evidence>
<evidence type="ECO:0000256" key="7">
    <source>
        <dbReference type="ARBA" id="ARBA00023242"/>
    </source>
</evidence>
<gene>
    <name evidence="12" type="primary">RGR1</name>
    <name evidence="12" type="ORF">KQ657_000812</name>
</gene>
<dbReference type="GO" id="GO:0003712">
    <property type="term" value="F:transcription coregulator activity"/>
    <property type="evidence" value="ECO:0007669"/>
    <property type="project" value="UniProtKB-UniRule"/>
</dbReference>
<comment type="subunit">
    <text evidence="9">Component of the Mediator complex.</text>
</comment>
<evidence type="ECO:0000313" key="12">
    <source>
        <dbReference type="EMBL" id="KAG7193394.1"/>
    </source>
</evidence>
<evidence type="ECO:0000313" key="13">
    <source>
        <dbReference type="Proteomes" id="UP000790833"/>
    </source>
</evidence>
<evidence type="ECO:0000256" key="2">
    <source>
        <dbReference type="ARBA" id="ARBA00007813"/>
    </source>
</evidence>
<evidence type="ECO:0000259" key="11">
    <source>
        <dbReference type="Pfam" id="PF08638"/>
    </source>
</evidence>
<feature type="domain" description="Mediator complex subunit MED14 N-terminal" evidence="11">
    <location>
        <begin position="101"/>
        <end position="289"/>
    </location>
</feature>
<name>A0A9P8AI91_9ASCO</name>
<comment type="function">
    <text evidence="9">Component of the Mediator complex, a coactivator involved in the regulated transcription of nearly all RNA polymerase II-dependent genes. Mediator functions as a bridge to convey information from gene-specific regulatory proteins to the basal RNA polymerase II transcription machinery. Mediator is recruited to promoters by direct interactions with regulatory proteins and serves as a scaffold for the assembly of a functional preinitiation complex with RNA polymerase II and the general transcription factors.</text>
</comment>
<dbReference type="GeneID" id="66114186"/>
<feature type="compositionally biased region" description="Low complexity" evidence="10">
    <location>
        <begin position="459"/>
        <end position="473"/>
    </location>
</feature>
<feature type="compositionally biased region" description="Polar residues" evidence="10">
    <location>
        <begin position="46"/>
        <end position="62"/>
    </location>
</feature>
<proteinExistence type="inferred from homology"/>
<evidence type="ECO:0000256" key="6">
    <source>
        <dbReference type="ARBA" id="ARBA00023163"/>
    </source>
</evidence>
<dbReference type="InterPro" id="IPR055122">
    <property type="entry name" value="Med14_N"/>
</dbReference>
<dbReference type="GO" id="GO:0070847">
    <property type="term" value="C:core mediator complex"/>
    <property type="evidence" value="ECO:0007669"/>
    <property type="project" value="TreeGrafter"/>
</dbReference>
<dbReference type="OrthoDB" id="205099at2759"/>
<sequence>MNEVQSGVVKGELSKNGGSGGMSGLTPPKNHQPGTEAEVDTEGHDSVTQMNGGHDQNGTASASMDKAAVSVSMSEQKSWFRKRQPVDILPPEIPHISNNIIPLSNVLKFSSQEAYKQLTSMIERLAETSENGEDINRKREFLHLIVGLREDFVKIYTLVKWAVNAKDIGKLIDLLNWFRQQEFYFESLSMGLNELNQYLGAKLPNSDLVTSLEVLIKGRPQLPSYNFLKLSSISPEKTLEVLEDLNLILTTRMAFISDIPKVYLRNFEIKDGRIYFTVPQQYQVSVTVANSLIIEDDIKDNHSSPFYFIDFQFLFGINPATGCLDDSRGTVSRMPSNKHLETLANSTLLSLGLTGLHELLHKYAVSFKVYLLSRQVKEMLVGSMKWKDSLQYKFQHGQSIITINYWCQNYNSRNWKSLVELGVDKNNKVTFRWFKDEKYQHDHQLMKLVKLQPTVPTASSCYSDSSSSAASTTDPNEGDSMNDDDYYEINVDLIVTMILNKHAEQLMGKITSMYNDIISGHGLPSEEFCTFILSHQVCLKLSPSKKTTFALNSLTGAFYFIEPTPLQNEFIVKINSPLPQQTHKRTGFLITEHEMCEHIVNQLIQLRLATSNKEINTKLSTTQWIPNQLIKLNEYETNKLYNFLSGSNHSELLHLPSEKPSSTRGLSSLSLLQFYRRKNWPSSWFLVKLIDGVSCRTYWWVSRIKSIKGEWKIQWVQVLMFDEEAYLAEGSSKEVKKVLSPASMGFGLFNSLSTICSNMIIDHMILEELHAKKIEFVKTNKVDSVLRKYGINAPSAQASDKKNIDDDGDVITNESNIIIYNNNKLLRVENSGSSLFLKVTLVSQNNFTVMKLKLFGNLRNLLFKNSPDELKQLSLTIDEQDKYFEICDSINLSQTLSGQSEIGSLASTNSSGADSSSPSVSLNGTSSSGLLDKIFNNLNKLNELIKILGQVNKYAIPIVNNSINEISVKLDEEYVIKIQLPSNRNRLITLAIDGESECKVNVVDDELMKYFTLVISYVNEYLQGRNRMFGSPVDIRGVLMFLSRFLLVFKLTMVIRQAIDKHRDQIKLSNGLSKLSFDLRINNLKQMQLLFFIRYSAGGKKILKDKIVIHLDFRVNKFINIKDKQDPLMLKLSIKDNLNTKNLKHKELFENMFKSLSNVQGVSMLRYDFLLEPQCLSTVFERIAQVFLKHIDK</sequence>
<dbReference type="RefSeq" id="XP_043048942.1">
    <property type="nucleotide sequence ID" value="XM_043191635.1"/>
</dbReference>
<evidence type="ECO:0000256" key="8">
    <source>
        <dbReference type="ARBA" id="ARBA00032007"/>
    </source>
</evidence>
<evidence type="ECO:0000256" key="10">
    <source>
        <dbReference type="SAM" id="MobiDB-lite"/>
    </source>
</evidence>
<organism evidence="12 13">
    <name type="scientific">Scheffersomyces spartinae</name>
    <dbReference type="NCBI Taxonomy" id="45513"/>
    <lineage>
        <taxon>Eukaryota</taxon>
        <taxon>Fungi</taxon>
        <taxon>Dikarya</taxon>
        <taxon>Ascomycota</taxon>
        <taxon>Saccharomycotina</taxon>
        <taxon>Pichiomycetes</taxon>
        <taxon>Debaryomycetaceae</taxon>
        <taxon>Scheffersomyces</taxon>
    </lineage>
</organism>
<keyword evidence="6 9" id="KW-0804">Transcription</keyword>
<keyword evidence="5 9" id="KW-0010">Activator</keyword>